<keyword evidence="3" id="KW-1185">Reference proteome</keyword>
<reference evidence="2 3" key="2">
    <citation type="journal article" date="2014" name="FEMS Microbiol. Lett.">
        <title>Draft genomic DNA sequence of the facultatively methylotrophic bacterium Acidomonas methanolica type strain MB58.</title>
        <authorList>
            <person name="Higashiura N."/>
            <person name="Hadano H."/>
            <person name="Hirakawa H."/>
            <person name="Matsutani M."/>
            <person name="Takabe S."/>
            <person name="Matsushita K."/>
            <person name="Azuma Y."/>
        </authorList>
    </citation>
    <scope>NUCLEOTIDE SEQUENCE [LARGE SCALE GENOMIC DNA]</scope>
    <source>
        <strain evidence="2 3">MB58</strain>
    </source>
</reference>
<keyword evidence="1" id="KW-1003">Cell membrane</keyword>
<proteinExistence type="inferred from homology"/>
<comment type="similarity">
    <text evidence="1">Belongs to the UPF0161 family.</text>
</comment>
<evidence type="ECO:0000313" key="2">
    <source>
        <dbReference type="EMBL" id="GAJ27580.1"/>
    </source>
</evidence>
<name>A0A023D1D4_ACIMT</name>
<dbReference type="HAMAP" id="MF_00386">
    <property type="entry name" value="UPF0161_YidD"/>
    <property type="match status" value="1"/>
</dbReference>
<dbReference type="PANTHER" id="PTHR33383">
    <property type="entry name" value="MEMBRANE PROTEIN INSERTION EFFICIENCY FACTOR-RELATED"/>
    <property type="match status" value="1"/>
</dbReference>
<dbReference type="InterPro" id="IPR002696">
    <property type="entry name" value="Membr_insert_effic_factor_YidD"/>
</dbReference>
<dbReference type="Pfam" id="PF01809">
    <property type="entry name" value="YidD"/>
    <property type="match status" value="1"/>
</dbReference>
<evidence type="ECO:0000313" key="3">
    <source>
        <dbReference type="Proteomes" id="UP000019760"/>
    </source>
</evidence>
<dbReference type="Proteomes" id="UP000019760">
    <property type="component" value="Unassembled WGS sequence"/>
</dbReference>
<organism evidence="2 3">
    <name type="scientific">Acidomonas methanolica NBRC 104435</name>
    <dbReference type="NCBI Taxonomy" id="1231351"/>
    <lineage>
        <taxon>Bacteria</taxon>
        <taxon>Pseudomonadati</taxon>
        <taxon>Pseudomonadota</taxon>
        <taxon>Alphaproteobacteria</taxon>
        <taxon>Acetobacterales</taxon>
        <taxon>Acetobacteraceae</taxon>
        <taxon>Acidomonas</taxon>
    </lineage>
</organism>
<comment type="caution">
    <text evidence="2">The sequence shown here is derived from an EMBL/GenBank/DDBJ whole genome shotgun (WGS) entry which is preliminary data.</text>
</comment>
<dbReference type="PANTHER" id="PTHR33383:SF1">
    <property type="entry name" value="MEMBRANE PROTEIN INSERTION EFFICIENCY FACTOR-RELATED"/>
    <property type="match status" value="1"/>
</dbReference>
<evidence type="ECO:0000256" key="1">
    <source>
        <dbReference type="HAMAP-Rule" id="MF_00386"/>
    </source>
</evidence>
<comment type="subcellular location">
    <subcellularLocation>
        <location evidence="1">Cell membrane</location>
        <topology evidence="1">Peripheral membrane protein</topology>
        <orientation evidence="1">Cytoplasmic side</orientation>
    </subcellularLocation>
</comment>
<dbReference type="GO" id="GO:0005886">
    <property type="term" value="C:plasma membrane"/>
    <property type="evidence" value="ECO:0007669"/>
    <property type="project" value="UniProtKB-SubCell"/>
</dbReference>
<accession>A0A023D1D4</accession>
<dbReference type="EMBL" id="BAND01000002">
    <property type="protein sequence ID" value="GAJ27580.1"/>
    <property type="molecule type" value="Genomic_DNA"/>
</dbReference>
<sequence length="75" mass="8254">MTAGRLVTSALLGVIRFYQRYISPQLGLNCRFTPTCSAYAAEAIRRYGPLRGGWLAVKRVGRCHPYARGGVDPVP</sequence>
<dbReference type="RefSeq" id="WP_042055100.1">
    <property type="nucleotide sequence ID" value="NZ_BAND01000002.1"/>
</dbReference>
<dbReference type="SMART" id="SM01234">
    <property type="entry name" value="Haemolytic"/>
    <property type="match status" value="1"/>
</dbReference>
<comment type="function">
    <text evidence="1">Could be involved in insertion of integral membrane proteins into the membrane.</text>
</comment>
<gene>
    <name evidence="2" type="ORF">Amme_002_023</name>
</gene>
<dbReference type="AlphaFoldDB" id="A0A023D1D4"/>
<dbReference type="OrthoDB" id="9801753at2"/>
<reference evidence="3" key="1">
    <citation type="journal article" date="2014" name="FEMS Microbiol. Lett.">
        <title>Draft Genomic DNA Sequence of the Facultatively Methylotrophic Bacterium Acidomonas methanolica type strain MB58.</title>
        <authorList>
            <person name="Higashiura N."/>
            <person name="Hadano H."/>
            <person name="Hirakawa H."/>
            <person name="Matsutani M."/>
            <person name="Takabe S."/>
            <person name="Matsushita K."/>
            <person name="Azuma Y."/>
        </authorList>
    </citation>
    <scope>NUCLEOTIDE SEQUENCE [LARGE SCALE GENOMIC DNA]</scope>
    <source>
        <strain evidence="3">MB58</strain>
    </source>
</reference>
<keyword evidence="1" id="KW-0472">Membrane</keyword>
<protein>
    <recommendedName>
        <fullName evidence="1">Putative membrane protein insertion efficiency factor</fullName>
    </recommendedName>
</protein>
<dbReference type="NCBIfam" id="TIGR00278">
    <property type="entry name" value="membrane protein insertion efficiency factor YidD"/>
    <property type="match status" value="1"/>
</dbReference>